<keyword evidence="5" id="KW-1185">Reference proteome</keyword>
<proteinExistence type="predicted"/>
<dbReference type="EMBL" id="JAVFKY010000003">
    <property type="protein sequence ID" value="KAK5579624.1"/>
    <property type="molecule type" value="Genomic_DNA"/>
</dbReference>
<feature type="compositionally biased region" description="Basic and acidic residues" evidence="2">
    <location>
        <begin position="345"/>
        <end position="355"/>
    </location>
</feature>
<reference evidence="4 5" key="1">
    <citation type="submission" date="2023-11" db="EMBL/GenBank/DDBJ databases">
        <title>Dfirmibasis_genome.</title>
        <authorList>
            <person name="Edelbroek B."/>
            <person name="Kjellin J."/>
            <person name="Jerlstrom-Hultqvist J."/>
            <person name="Soderbom F."/>
        </authorList>
    </citation>
    <scope>NUCLEOTIDE SEQUENCE [LARGE SCALE GENOMIC DNA]</scope>
    <source>
        <strain evidence="4 5">TNS-C-14</strain>
    </source>
</reference>
<organism evidence="4 5">
    <name type="scientific">Dictyostelium firmibasis</name>
    <dbReference type="NCBI Taxonomy" id="79012"/>
    <lineage>
        <taxon>Eukaryota</taxon>
        <taxon>Amoebozoa</taxon>
        <taxon>Evosea</taxon>
        <taxon>Eumycetozoa</taxon>
        <taxon>Dictyostelia</taxon>
        <taxon>Dictyosteliales</taxon>
        <taxon>Dictyosteliaceae</taxon>
        <taxon>Dictyostelium</taxon>
    </lineage>
</organism>
<evidence type="ECO:0000313" key="5">
    <source>
        <dbReference type="Proteomes" id="UP001344447"/>
    </source>
</evidence>
<protein>
    <submittedName>
        <fullName evidence="4">Uncharacterized protein</fullName>
    </submittedName>
</protein>
<evidence type="ECO:0000313" key="4">
    <source>
        <dbReference type="EMBL" id="KAK5579624.1"/>
    </source>
</evidence>
<dbReference type="Proteomes" id="UP001344447">
    <property type="component" value="Unassembled WGS sequence"/>
</dbReference>
<feature type="region of interest" description="Disordered" evidence="2">
    <location>
        <begin position="228"/>
        <end position="355"/>
    </location>
</feature>
<dbReference type="AlphaFoldDB" id="A0AAN7TTW1"/>
<keyword evidence="1" id="KW-0175">Coiled coil</keyword>
<feature type="compositionally biased region" description="Basic residues" evidence="2">
    <location>
        <begin position="253"/>
        <end position="263"/>
    </location>
</feature>
<gene>
    <name evidence="3" type="ORF">RB653_006716</name>
    <name evidence="4" type="ORF">RB653_009309</name>
</gene>
<feature type="coiled-coil region" evidence="1">
    <location>
        <begin position="30"/>
        <end position="57"/>
    </location>
</feature>
<feature type="compositionally biased region" description="Polar residues" evidence="2">
    <location>
        <begin position="270"/>
        <end position="343"/>
    </location>
</feature>
<dbReference type="EMBL" id="JAVFKY010000005">
    <property type="protein sequence ID" value="KAK5575583.1"/>
    <property type="molecule type" value="Genomic_DNA"/>
</dbReference>
<evidence type="ECO:0000256" key="2">
    <source>
        <dbReference type="SAM" id="MobiDB-lite"/>
    </source>
</evidence>
<accession>A0AAN7TTW1</accession>
<comment type="caution">
    <text evidence="4">The sequence shown here is derived from an EMBL/GenBank/DDBJ whole genome shotgun (WGS) entry which is preliminary data.</text>
</comment>
<sequence>MSYAEIAAINSPSQPQHHLDEDTRSFIELLKNSNALHDNLQDRLAAYSREIDKICDLINDSHLTAYQRNNDHYPITFEFPGASQTELEAKKLELSKFKIPLENLFISKDKRSRIHALIKHESSLVDILNNRSKLGAFYTSSKDFHVLTGIIKIKEDKVEMVKQIIQSVTPFNIPFAFYHSSYLNGYLTIFGLIEYKREDKVTYLNSTAFNIKLTIRCATRAIFNERKTRASSTENGKIDIKPSAPKNASKPTPPRKKNAKNKRGQKETPAPTQNSSSQSQTIAEPNPSQNTSTQHTLSPQSQTVAASNPSTTMSAPGDHSQSNDTVDNQTHLPFSDPIPSQATDGLKKRATPDLL</sequence>
<evidence type="ECO:0000313" key="3">
    <source>
        <dbReference type="EMBL" id="KAK5575583.1"/>
    </source>
</evidence>
<name>A0AAN7TTW1_9MYCE</name>
<evidence type="ECO:0000256" key="1">
    <source>
        <dbReference type="SAM" id="Coils"/>
    </source>
</evidence>